<dbReference type="AlphaFoldDB" id="A0A2G7G8W4"/>
<name>A0A2G7G8W4_9EURO</name>
<evidence type="ECO:0000256" key="2">
    <source>
        <dbReference type="SAM" id="MobiDB-lite"/>
    </source>
</evidence>
<comment type="caution">
    <text evidence="3">The sequence shown here is derived from an EMBL/GenBank/DDBJ whole genome shotgun (WGS) entry which is preliminary data.</text>
</comment>
<evidence type="ECO:0000256" key="1">
    <source>
        <dbReference type="SAM" id="Coils"/>
    </source>
</evidence>
<gene>
    <name evidence="3" type="ORF">AARAC_001028</name>
</gene>
<dbReference type="CDD" id="cd14688">
    <property type="entry name" value="bZIP_YAP"/>
    <property type="match status" value="1"/>
</dbReference>
<feature type="compositionally biased region" description="Basic and acidic residues" evidence="2">
    <location>
        <begin position="13"/>
        <end position="28"/>
    </location>
</feature>
<dbReference type="PANTHER" id="PTHR37012">
    <property type="entry name" value="B-ZIP TRANSCRIPTION FACTOR (EUROFUNG)-RELATED"/>
    <property type="match status" value="1"/>
</dbReference>
<feature type="region of interest" description="Disordered" evidence="2">
    <location>
        <begin position="146"/>
        <end position="170"/>
    </location>
</feature>
<dbReference type="InterPro" id="IPR021833">
    <property type="entry name" value="DUF3425"/>
</dbReference>
<keyword evidence="4" id="KW-1185">Reference proteome</keyword>
<sequence length="420" mass="48071">MESPRTKGTLSASERKRMRDRKAQKVAREKRDVRIKALEDRVTYCERHHRAAWMQHMMAAMETLQRENQMLRERQERLRAIFSSWEQDETALQAMRPHNQAANQQVSSSLKVFSYQGGDMMPIRIDPSNASADPLSTEQPLNIGVINRDGMPSQGSRSSHSNPASPLFPSETASGSIPAWSLTPINEYGHISPPLPATCPWLAYPDQIAACPSLPSPLDLLHGTRRNFLADKISQAIRVRAIRDPERLASGWLIYVFSKWRATPTMAAFSHIPLFLRPVLLQIQRGHPAAIDLFVFPQIRINLIKNWDKYDFTEVFDYMSCCQKVRWPWGEDILERDGQDNLRIRREFFDVFTRESGWGLTPEFVEKYPGLLKGMDVEAVCFRVGSHIGLPVQKRSAGKEEEAFGFEAEQRRLRSLPRIG</sequence>
<dbReference type="CDD" id="cd22541">
    <property type="entry name" value="SP5_N"/>
    <property type="match status" value="1"/>
</dbReference>
<dbReference type="Gene3D" id="1.20.5.170">
    <property type="match status" value="1"/>
</dbReference>
<evidence type="ECO:0000313" key="3">
    <source>
        <dbReference type="EMBL" id="PIG88511.1"/>
    </source>
</evidence>
<proteinExistence type="predicted"/>
<keyword evidence="1" id="KW-0175">Coiled coil</keyword>
<evidence type="ECO:0008006" key="5">
    <source>
        <dbReference type="Google" id="ProtNLM"/>
    </source>
</evidence>
<feature type="compositionally biased region" description="Polar residues" evidence="2">
    <location>
        <begin position="153"/>
        <end position="164"/>
    </location>
</feature>
<feature type="coiled-coil region" evidence="1">
    <location>
        <begin position="54"/>
        <end position="81"/>
    </location>
</feature>
<dbReference type="Proteomes" id="UP000231358">
    <property type="component" value="Unassembled WGS sequence"/>
</dbReference>
<feature type="compositionally biased region" description="Polar residues" evidence="2">
    <location>
        <begin position="1"/>
        <end position="12"/>
    </location>
</feature>
<protein>
    <recommendedName>
        <fullName evidence="5">BZIP transcription factor</fullName>
    </recommendedName>
</protein>
<dbReference type="PANTHER" id="PTHR37012:SF6">
    <property type="entry name" value="BZIP TRANSCRIPTION FACTOR"/>
    <property type="match status" value="1"/>
</dbReference>
<accession>A0A2G7G8W4</accession>
<feature type="region of interest" description="Disordered" evidence="2">
    <location>
        <begin position="1"/>
        <end position="28"/>
    </location>
</feature>
<evidence type="ECO:0000313" key="4">
    <source>
        <dbReference type="Proteomes" id="UP000231358"/>
    </source>
</evidence>
<reference evidence="3 4" key="1">
    <citation type="submission" date="2017-05" db="EMBL/GenBank/DDBJ databases">
        <title>Genome sequence for an aflatoxigenic pathogen of Argentinian peanut, Aspergillus arachidicola.</title>
        <authorList>
            <person name="Moore G."/>
            <person name="Beltz S.B."/>
            <person name="Mack B.M."/>
        </authorList>
    </citation>
    <scope>NUCLEOTIDE SEQUENCE [LARGE SCALE GENOMIC DNA]</scope>
    <source>
        <strain evidence="3 4">CBS 117610</strain>
    </source>
</reference>
<dbReference type="EMBL" id="NEXV01000098">
    <property type="protein sequence ID" value="PIG88511.1"/>
    <property type="molecule type" value="Genomic_DNA"/>
</dbReference>
<dbReference type="Pfam" id="PF11905">
    <property type="entry name" value="DUF3425"/>
    <property type="match status" value="1"/>
</dbReference>
<organism evidence="3 4">
    <name type="scientific">Aspergillus arachidicola</name>
    <dbReference type="NCBI Taxonomy" id="656916"/>
    <lineage>
        <taxon>Eukaryota</taxon>
        <taxon>Fungi</taxon>
        <taxon>Dikarya</taxon>
        <taxon>Ascomycota</taxon>
        <taxon>Pezizomycotina</taxon>
        <taxon>Eurotiomycetes</taxon>
        <taxon>Eurotiomycetidae</taxon>
        <taxon>Eurotiales</taxon>
        <taxon>Aspergillaceae</taxon>
        <taxon>Aspergillus</taxon>
        <taxon>Aspergillus subgen. Circumdati</taxon>
    </lineage>
</organism>